<dbReference type="Pfam" id="PF16732">
    <property type="entry name" value="ComP_DUS"/>
    <property type="match status" value="1"/>
</dbReference>
<dbReference type="Proteomes" id="UP000662770">
    <property type="component" value="Chromosome"/>
</dbReference>
<dbReference type="SUPFAM" id="SSF54523">
    <property type="entry name" value="Pili subunits"/>
    <property type="match status" value="1"/>
</dbReference>
<sequence>MVVVAVVAILAAIALPSYQSFIKSSRARAATTDLVGLAMEMEAIYKNQLQYPTNAAGTAATTSSFTGWAPSEAQYFSYSLTSTSTAYSLKATGSSTLAGCVLTLDSRNNRTVTSDCGFASW</sequence>
<organism evidence="1 2">
    <name type="scientific">Shewanella avicenniae</name>
    <dbReference type="NCBI Taxonomy" id="2814294"/>
    <lineage>
        <taxon>Bacteria</taxon>
        <taxon>Pseudomonadati</taxon>
        <taxon>Pseudomonadota</taxon>
        <taxon>Gammaproteobacteria</taxon>
        <taxon>Alteromonadales</taxon>
        <taxon>Shewanellaceae</taxon>
        <taxon>Shewanella</taxon>
    </lineage>
</organism>
<name>A0ABX7QXB7_9GAMM</name>
<accession>A0ABX7QXB7</accession>
<gene>
    <name evidence="1" type="ORF">JYB87_10365</name>
</gene>
<proteinExistence type="predicted"/>
<dbReference type="InterPro" id="IPR031982">
    <property type="entry name" value="PilE-like"/>
</dbReference>
<dbReference type="Gene3D" id="3.30.700.10">
    <property type="entry name" value="Glycoprotein, Type 4 Pilin"/>
    <property type="match status" value="1"/>
</dbReference>
<evidence type="ECO:0000313" key="1">
    <source>
        <dbReference type="EMBL" id="QSX35473.1"/>
    </source>
</evidence>
<protein>
    <recommendedName>
        <fullName evidence="3">Type IV pilus assembly protein PilE</fullName>
    </recommendedName>
</protein>
<evidence type="ECO:0008006" key="3">
    <source>
        <dbReference type="Google" id="ProtNLM"/>
    </source>
</evidence>
<evidence type="ECO:0000313" key="2">
    <source>
        <dbReference type="Proteomes" id="UP000662770"/>
    </source>
</evidence>
<dbReference type="InterPro" id="IPR045584">
    <property type="entry name" value="Pilin-like"/>
</dbReference>
<dbReference type="EMBL" id="CP071503">
    <property type="protein sequence ID" value="QSX35473.1"/>
    <property type="molecule type" value="Genomic_DNA"/>
</dbReference>
<reference evidence="1 2" key="1">
    <citation type="submission" date="2021-03" db="EMBL/GenBank/DDBJ databases">
        <title>Novel species identification of genus Shewanella.</title>
        <authorList>
            <person name="Liu G."/>
            <person name="Zhang Q."/>
        </authorList>
    </citation>
    <scope>NUCLEOTIDE SEQUENCE [LARGE SCALE GENOMIC DNA]</scope>
    <source>
        <strain evidence="1 2">FJAT-51800</strain>
    </source>
</reference>
<keyword evidence="2" id="KW-1185">Reference proteome</keyword>